<evidence type="ECO:0000256" key="2">
    <source>
        <dbReference type="SAM" id="SignalP"/>
    </source>
</evidence>
<dbReference type="Gene3D" id="1.20.5.340">
    <property type="match status" value="1"/>
</dbReference>
<evidence type="ECO:0000313" key="3">
    <source>
        <dbReference type="EMBL" id="SHE97800.1"/>
    </source>
</evidence>
<feature type="signal peptide" evidence="2">
    <location>
        <begin position="1"/>
        <end position="23"/>
    </location>
</feature>
<evidence type="ECO:0008006" key="5">
    <source>
        <dbReference type="Google" id="ProtNLM"/>
    </source>
</evidence>
<dbReference type="EMBL" id="FQVD01000009">
    <property type="protein sequence ID" value="SHE97800.1"/>
    <property type="molecule type" value="Genomic_DNA"/>
</dbReference>
<dbReference type="Proteomes" id="UP000184436">
    <property type="component" value="Unassembled WGS sequence"/>
</dbReference>
<keyword evidence="1" id="KW-0175">Coiled coil</keyword>
<gene>
    <name evidence="3" type="ORF">SAMN05444349_10930</name>
</gene>
<sequence length="1020" mass="111370">MNKKFLSVALFGALLAVSSGTFTSCKDYDDDIDSLSERVDANQATLDAKVKELQNALDATKQEIASAKKAAEDAQTSAEKAEAAAKEAAATAKAEAIEEAQKLVNELRGSMDQYDEKIAVIEATLNSINGQLDKLATKEQLAAAETALKTQISALESFKAAIEKLNLGTELPEMKSQLSTLLGEMAELKTKVSSNAESISNLKSELSALSTEVSNFQTGLNTLNDLLSQRLTALTFAPSQFINGIEVVNFATLRYTPWNNLLTDKADGKKETSINDGKTTAYYYANPSSVKKSSIKGLTVITNDATNEIKTRSGEKISATIADISATGKVTVNLKKLSEGSFNQASDKENVEKFAMMAIQAEIALTPEEEQQGISPVVTSDWARLAETSAIPFIHNKEAATEKDADFAHFWNYSTIHDAANATDVCTTEGQFILKHLAYTDNTLNLNSLVEVCDKEGNKYNAADYGLAFEFNLIDYLLKDNAEQSTNQKEFATISEEGVISSRSRNGEALNRDAIGREPLVQVILRNTANKEVVDVRYFKIAWTSERVNKDLGELIATFTPNNKFACNTSYVGIVGTAEMNDKIYTVAKQNGISKEEFHELYKLDGNVYASLDAAKAGTPAVTTLGTIQEVPAAGSVTTFNLQWDIANIQLTKEEYDAGKAVRTVYGRYIRKSDDAETYTFKIVLTLTVDKMAFVAGYIQTYWNTADLTTSNINKAFQVNPALTDDAVYGISKFYDCQLIADMLKGYNKNSGITEVVDLVSNADDAEFQFDEARVKVLLGNEWSVRLNGTILYKNNVKAAEINGSIIRLYEETPSVGAHSFATSAAQELLGKNVPVKLVATNCANITVELDHFLVNFINPLAMTLDEVKESFKDLLTGGSTISVEKIATITETFGLKRTVWADGKEFEPANKLVQWYNVGGVTWDLTNATTNLKKQGESIVISPDVKASKWSDFKDKYVLEATPSEAGAKSLTFKNNSGAHIQQAFQIAVPVYVNTKWSPTLADPEMTIVVLTVNSGETK</sequence>
<protein>
    <recommendedName>
        <fullName evidence="5">Cell surface protein</fullName>
    </recommendedName>
</protein>
<reference evidence="3 4" key="1">
    <citation type="submission" date="2016-11" db="EMBL/GenBank/DDBJ databases">
        <authorList>
            <person name="Jaros S."/>
            <person name="Januszkiewicz K."/>
            <person name="Wedrychowicz H."/>
        </authorList>
    </citation>
    <scope>NUCLEOTIDE SEQUENCE [LARGE SCALE GENOMIC DNA]</scope>
    <source>
        <strain evidence="3 4">DSM 26883</strain>
    </source>
</reference>
<feature type="chain" id="PRO_5030031188" description="Cell surface protein" evidence="2">
    <location>
        <begin position="24"/>
        <end position="1020"/>
    </location>
</feature>
<organism evidence="3 4">
    <name type="scientific">Bacteroides faecichinchillae</name>
    <dbReference type="NCBI Taxonomy" id="871325"/>
    <lineage>
        <taxon>Bacteria</taxon>
        <taxon>Pseudomonadati</taxon>
        <taxon>Bacteroidota</taxon>
        <taxon>Bacteroidia</taxon>
        <taxon>Bacteroidales</taxon>
        <taxon>Bacteroidaceae</taxon>
        <taxon>Bacteroides</taxon>
    </lineage>
</organism>
<keyword evidence="2" id="KW-0732">Signal</keyword>
<accession>A0A1M4XWJ0</accession>
<dbReference type="STRING" id="871325.SAMN05444349_10930"/>
<dbReference type="OrthoDB" id="1099207at2"/>
<dbReference type="RefSeq" id="WP_073349493.1">
    <property type="nucleotide sequence ID" value="NZ_FQVD01000009.1"/>
</dbReference>
<feature type="coiled-coil region" evidence="1">
    <location>
        <begin position="43"/>
        <end position="124"/>
    </location>
</feature>
<keyword evidence="4" id="KW-1185">Reference proteome</keyword>
<dbReference type="SUPFAM" id="SSF57997">
    <property type="entry name" value="Tropomyosin"/>
    <property type="match status" value="1"/>
</dbReference>
<dbReference type="AlphaFoldDB" id="A0A1M4XWJ0"/>
<name>A0A1M4XWJ0_9BACE</name>
<dbReference type="PROSITE" id="PS51257">
    <property type="entry name" value="PROKAR_LIPOPROTEIN"/>
    <property type="match status" value="1"/>
</dbReference>
<proteinExistence type="predicted"/>
<evidence type="ECO:0000256" key="1">
    <source>
        <dbReference type="SAM" id="Coils"/>
    </source>
</evidence>
<evidence type="ECO:0000313" key="4">
    <source>
        <dbReference type="Proteomes" id="UP000184436"/>
    </source>
</evidence>